<dbReference type="Proteomes" id="UP000188637">
    <property type="component" value="Unassembled WGS sequence"/>
</dbReference>
<sequence length="173" mass="20231">MYKSKYEAYSFLTEDPKDTLACDFEILSDEIASKIGFLASNVKNVELLNELKFITELVYHINPTLRTFLSVTPEEFEVLLECHNKLKHFTKGRCEMFVLPFGSRNATYAHIIRNNFKSLSRIAYAEERLGHSVPDLLHDILGILSNYFFYLSLYFNMSQDIEEIPFVSRNYFL</sequence>
<proteinExistence type="predicted"/>
<gene>
    <name evidence="1" type="ORF">AN640_02955</name>
</gene>
<organism evidence="1 2">
    <name type="scientific">Candidatus Epulonipiscium fishelsonii</name>
    <dbReference type="NCBI Taxonomy" id="77094"/>
    <lineage>
        <taxon>Bacteria</taxon>
        <taxon>Bacillati</taxon>
        <taxon>Bacillota</taxon>
        <taxon>Clostridia</taxon>
        <taxon>Lachnospirales</taxon>
        <taxon>Lachnospiraceae</taxon>
        <taxon>Candidatus Epulonipiscium</taxon>
    </lineage>
</organism>
<reference evidence="1" key="1">
    <citation type="submission" date="2016-08" db="EMBL/GenBank/DDBJ databases">
        <authorList>
            <person name="Ngugi D.K."/>
            <person name="Miyake S."/>
            <person name="Stingl U."/>
        </authorList>
    </citation>
    <scope>NUCLEOTIDE SEQUENCE</scope>
    <source>
        <strain evidence="1">SCG-D08WGA-EpuloA1</strain>
    </source>
</reference>
<protein>
    <submittedName>
        <fullName evidence="1">Uncharacterized protein</fullName>
    </submittedName>
</protein>
<accession>A0ACC8X896</accession>
<dbReference type="EMBL" id="LJHD01000305">
    <property type="protein sequence ID" value="ONI38058.1"/>
    <property type="molecule type" value="Genomic_DNA"/>
</dbReference>
<comment type="caution">
    <text evidence="1">The sequence shown here is derived from an EMBL/GenBank/DDBJ whole genome shotgun (WGS) entry which is preliminary data.</text>
</comment>
<evidence type="ECO:0000313" key="1">
    <source>
        <dbReference type="EMBL" id="ONI38058.1"/>
    </source>
</evidence>
<keyword evidence="2" id="KW-1185">Reference proteome</keyword>
<evidence type="ECO:0000313" key="2">
    <source>
        <dbReference type="Proteomes" id="UP000188637"/>
    </source>
</evidence>
<name>A0ACC8X896_9FIRM</name>